<accession>A0A431V0L0</accession>
<dbReference type="InterPro" id="IPR007298">
    <property type="entry name" value="Cu-R_lipoprotein_NlpE"/>
</dbReference>
<dbReference type="RefSeq" id="WP_126485370.1">
    <property type="nucleotide sequence ID" value="NZ_RXNS01000014.1"/>
</dbReference>
<feature type="domain" description="DUF306" evidence="1">
    <location>
        <begin position="141"/>
        <end position="250"/>
    </location>
</feature>
<dbReference type="Proteomes" id="UP000267400">
    <property type="component" value="Unassembled WGS sequence"/>
</dbReference>
<dbReference type="PANTHER" id="PTHR35535:SF1">
    <property type="entry name" value="HEAT SHOCK PROTEIN HSLJ"/>
    <property type="match status" value="1"/>
</dbReference>
<dbReference type="Pfam" id="PF03724">
    <property type="entry name" value="META"/>
    <property type="match status" value="1"/>
</dbReference>
<organism evidence="2 3">
    <name type="scientific">Halomonas nitroreducens</name>
    <dbReference type="NCBI Taxonomy" id="447425"/>
    <lineage>
        <taxon>Bacteria</taxon>
        <taxon>Pseudomonadati</taxon>
        <taxon>Pseudomonadota</taxon>
        <taxon>Gammaproteobacteria</taxon>
        <taxon>Oceanospirillales</taxon>
        <taxon>Halomonadaceae</taxon>
        <taxon>Halomonas</taxon>
    </lineage>
</organism>
<name>A0A431V0L0_9GAMM</name>
<proteinExistence type="predicted"/>
<sequence length="256" mass="28494">MKRMFLFAYFLLTAVFLVGCAALERSGKPEEALGELPASFRGQLPCADCTGIRYHLSLFPDGVYTLATAYLGPDERRRFHERGEWSLDGDRQTLTLVGGDQGPRFWRLRDADTLELLDLEGREIDSALDYRLRRTEAFVTETLEDTYWKLVQLGDTPVALPADGREPHLVLHGEDNRVAGSTGCNRLAGAYLLRGDALRFGTLAATRMACGDAAPLESRFLAALEATAGYRVLADHLELYDARGQLLARFVVRHLT</sequence>
<comment type="caution">
    <text evidence="2">The sequence shown here is derived from an EMBL/GenBank/DDBJ whole genome shotgun (WGS) entry which is preliminary data.</text>
</comment>
<dbReference type="Pfam" id="PF04170">
    <property type="entry name" value="NlpE"/>
    <property type="match status" value="1"/>
</dbReference>
<dbReference type="InterPro" id="IPR038670">
    <property type="entry name" value="HslJ-like_sf"/>
</dbReference>
<reference evidence="2 3" key="1">
    <citation type="submission" date="2018-12" db="EMBL/GenBank/DDBJ databases">
        <authorList>
            <person name="Yu L."/>
        </authorList>
    </citation>
    <scope>NUCLEOTIDE SEQUENCE [LARGE SCALE GENOMIC DNA]</scope>
    <source>
        <strain evidence="2 3">11S</strain>
    </source>
</reference>
<protein>
    <submittedName>
        <fullName evidence="2">META domain-containing protein</fullName>
    </submittedName>
</protein>
<evidence type="ECO:0000259" key="1">
    <source>
        <dbReference type="Pfam" id="PF03724"/>
    </source>
</evidence>
<evidence type="ECO:0000313" key="3">
    <source>
        <dbReference type="Proteomes" id="UP000267400"/>
    </source>
</evidence>
<keyword evidence="3" id="KW-1185">Reference proteome</keyword>
<gene>
    <name evidence="2" type="ORF">EKG36_14630</name>
</gene>
<dbReference type="PANTHER" id="PTHR35535">
    <property type="entry name" value="HEAT SHOCK PROTEIN HSLJ"/>
    <property type="match status" value="1"/>
</dbReference>
<dbReference type="InterPro" id="IPR005184">
    <property type="entry name" value="DUF306_Meta_HslJ"/>
</dbReference>
<evidence type="ECO:0000313" key="2">
    <source>
        <dbReference type="EMBL" id="RTR01096.1"/>
    </source>
</evidence>
<dbReference type="PROSITE" id="PS51257">
    <property type="entry name" value="PROKAR_LIPOPROTEIN"/>
    <property type="match status" value="1"/>
</dbReference>
<dbReference type="EMBL" id="RXNS01000014">
    <property type="protein sequence ID" value="RTR01096.1"/>
    <property type="molecule type" value="Genomic_DNA"/>
</dbReference>
<dbReference type="InterPro" id="IPR053147">
    <property type="entry name" value="Hsp_HslJ-like"/>
</dbReference>
<dbReference type="OrthoDB" id="5348860at2"/>
<dbReference type="AlphaFoldDB" id="A0A431V0L0"/>
<dbReference type="Gene3D" id="2.40.128.640">
    <property type="match status" value="1"/>
</dbReference>
<dbReference type="Gene3D" id="2.40.128.270">
    <property type="match status" value="1"/>
</dbReference>